<geneLocation type="plasmid" evidence="1 2">
    <name>unnamed 2</name>
</geneLocation>
<name>A0A7U5S031_MYCIT</name>
<reference evidence="1 2" key="1">
    <citation type="journal article" date="2017" name="Lancet Infect. Dis.">
        <title>Global outbreak of severe Mycobacterium chimaera disease after cardiac surgery: a molecular epidemiological study.</title>
        <authorList>
            <person name="van Ingen J."/>
            <person name="Kohl T."/>
            <person name="Kranzer K."/>
            <person name="Hasse B."/>
            <person name="Keller P."/>
            <person name="Szafranska A."/>
            <person name="Hillemann D."/>
            <person name="Chand M."/>
            <person name="Schreiber P."/>
            <person name="Sommerstein R."/>
            <person name="Berger C."/>
            <person name="Genoni M."/>
            <person name="Ruegg C."/>
            <person name="Troillet N."/>
            <person name="Widmer A.F."/>
            <person name="Becker S.L."/>
            <person name="Herrmann M."/>
            <person name="Eckmanns T."/>
            <person name="Haller S."/>
            <person name="Hoeller C."/>
            <person name="Debast S.B."/>
            <person name="Wolfhagen M.J."/>
            <person name="Hopman J."/>
            <person name="Kluytmans J."/>
            <person name="Langelaar M."/>
            <person name="Notermans D.W."/>
            <person name="ten Oever J."/>
            <person name="van den Barselaar P."/>
            <person name="Vonk A.B.A."/>
            <person name="Vos M.C."/>
            <person name="Ahmed N."/>
            <person name="Brown T."/>
            <person name="Crook D."/>
            <person name="Lamagni T."/>
            <person name="Phin N."/>
            <person name="Smith E.G."/>
            <person name="Zambon M."/>
            <person name="Serr A."/>
            <person name="Goetting T."/>
            <person name="Ebner W."/>
            <person name="Thuermer A."/>
            <person name="Utpatel C."/>
            <person name="Sproer C."/>
            <person name="Bunk B."/>
            <person name="Nubel U."/>
            <person name="Bloemberg G."/>
            <person name="Bottger E."/>
            <person name="Niemann S."/>
            <person name="Wagner D."/>
            <person name="Sax H."/>
        </authorList>
    </citation>
    <scope>NUCLEOTIDE SEQUENCE [LARGE SCALE GENOMIC DNA]</scope>
    <source>
        <strain evidence="1 2">ZUERICH-2</strain>
        <plasmid evidence="1 2">unnamed 2</plasmid>
    </source>
</reference>
<dbReference type="Proteomes" id="UP000198286">
    <property type="component" value="Plasmid unnamed 2"/>
</dbReference>
<dbReference type="EMBL" id="CP015269">
    <property type="protein sequence ID" value="ASL18400.1"/>
    <property type="molecule type" value="Genomic_DNA"/>
</dbReference>
<keyword evidence="1" id="KW-0614">Plasmid</keyword>
<protein>
    <submittedName>
        <fullName evidence="1">Uncharacterized protein</fullName>
    </submittedName>
</protein>
<dbReference type="AlphaFoldDB" id="A0A7U5S031"/>
<gene>
    <name evidence="1" type="ORF">MYCOZU2_06055</name>
</gene>
<evidence type="ECO:0000313" key="1">
    <source>
        <dbReference type="EMBL" id="ASL18400.1"/>
    </source>
</evidence>
<proteinExistence type="predicted"/>
<accession>A0A7U5S031</accession>
<sequence>MIAIFLNPTNKYLDLDGLVDLASLDDIAAYVGAAQVESISTTSRFGHLDFWFHPIGQASRDVNRPATELLLTATPSTVKNVPLLRGRIVVSSHDESGGPTSLTRQQITKMALHKNRVLDQWLLDLRYVVDARSLRRRLKAERAAANRAAWNNLSNALIP</sequence>
<evidence type="ECO:0000313" key="2">
    <source>
        <dbReference type="Proteomes" id="UP000198286"/>
    </source>
</evidence>
<organism evidence="1 2">
    <name type="scientific">Mycobacterium intracellulare subsp. chimaera</name>
    <dbReference type="NCBI Taxonomy" id="222805"/>
    <lineage>
        <taxon>Bacteria</taxon>
        <taxon>Bacillati</taxon>
        <taxon>Actinomycetota</taxon>
        <taxon>Actinomycetes</taxon>
        <taxon>Mycobacteriales</taxon>
        <taxon>Mycobacteriaceae</taxon>
        <taxon>Mycobacterium</taxon>
        <taxon>Mycobacterium avium complex (MAC)</taxon>
    </lineage>
</organism>
<dbReference type="RefSeq" id="WP_089152598.1">
    <property type="nucleotide sequence ID" value="NZ_CP015269.1"/>
</dbReference>